<organism evidence="1 2">
    <name type="scientific">Modicisalibacter ilicicola DSM 19980</name>
    <dbReference type="NCBI Taxonomy" id="1121942"/>
    <lineage>
        <taxon>Bacteria</taxon>
        <taxon>Pseudomonadati</taxon>
        <taxon>Pseudomonadota</taxon>
        <taxon>Gammaproteobacteria</taxon>
        <taxon>Oceanospirillales</taxon>
        <taxon>Halomonadaceae</taxon>
        <taxon>Modicisalibacter</taxon>
    </lineage>
</organism>
<dbReference type="InterPro" id="IPR036286">
    <property type="entry name" value="LexA/Signal_pep-like_sf"/>
</dbReference>
<accession>A0A1M4Y2X6</accession>
<sequence length="117" mass="12619">MRVNYVGPLVAGLGHPALEGYDTTCFGTSCYLVEVSEEAGVDGPLIEGDVLVVDEGRVPQHNDLAVAVVEGEQRLFNTVRIGNSLLLVPPLDKSGAVPARWSDLRGVVIRQARRYAF</sequence>
<protein>
    <recommendedName>
        <fullName evidence="3">DNA polymerase V</fullName>
    </recommendedName>
</protein>
<dbReference type="SUPFAM" id="SSF51306">
    <property type="entry name" value="LexA/Signal peptidase"/>
    <property type="match status" value="1"/>
</dbReference>
<reference evidence="1 2" key="1">
    <citation type="submission" date="2016-11" db="EMBL/GenBank/DDBJ databases">
        <authorList>
            <person name="Jaros S."/>
            <person name="Januszkiewicz K."/>
            <person name="Wedrychowicz H."/>
        </authorList>
    </citation>
    <scope>NUCLEOTIDE SEQUENCE [LARGE SCALE GENOMIC DNA]</scope>
    <source>
        <strain evidence="1 2">DSM 19980</strain>
    </source>
</reference>
<dbReference type="AlphaFoldDB" id="A0A1M4Y2X6"/>
<proteinExistence type="predicted"/>
<evidence type="ECO:0008006" key="3">
    <source>
        <dbReference type="Google" id="ProtNLM"/>
    </source>
</evidence>
<dbReference type="OrthoDB" id="6168027at2"/>
<dbReference type="STRING" id="1121942.SAMN02745148_01559"/>
<dbReference type="Proteomes" id="UP000184346">
    <property type="component" value="Unassembled WGS sequence"/>
</dbReference>
<gene>
    <name evidence="1" type="ORF">SAMN02745148_01559</name>
</gene>
<evidence type="ECO:0000313" key="1">
    <source>
        <dbReference type="EMBL" id="SHE99926.1"/>
    </source>
</evidence>
<dbReference type="RefSeq" id="WP_072821462.1">
    <property type="nucleotide sequence ID" value="NZ_FQUJ01000006.1"/>
</dbReference>
<evidence type="ECO:0000313" key="2">
    <source>
        <dbReference type="Proteomes" id="UP000184346"/>
    </source>
</evidence>
<keyword evidence="2" id="KW-1185">Reference proteome</keyword>
<name>A0A1M4Y2X6_9GAMM</name>
<dbReference type="EMBL" id="FQUJ01000006">
    <property type="protein sequence ID" value="SHE99926.1"/>
    <property type="molecule type" value="Genomic_DNA"/>
</dbReference>